<reference evidence="1" key="1">
    <citation type="submission" date="2015-10" db="EMBL/GenBank/DDBJ databases">
        <title>EvidentialGene: Evidence-directed Construction of Complete mRNA Transcriptomes without Genomes.</title>
        <authorList>
            <person name="Gilbert D.G."/>
        </authorList>
    </citation>
    <scope>NUCLEOTIDE SEQUENCE</scope>
</reference>
<dbReference type="EMBL" id="GDIQ01012381">
    <property type="protein sequence ID" value="JAN82356.1"/>
    <property type="molecule type" value="Transcribed_RNA"/>
</dbReference>
<dbReference type="EMBL" id="GDIQ01048639">
    <property type="protein sequence ID" value="JAN46098.1"/>
    <property type="molecule type" value="Transcribed_RNA"/>
</dbReference>
<proteinExistence type="predicted"/>
<accession>A0A0P6HXB7</accession>
<dbReference type="AlphaFoldDB" id="A0A0P6HXB7"/>
<name>A0A0P6HXB7_9CRUS</name>
<protein>
    <submittedName>
        <fullName evidence="1">Uncharacterized protein</fullName>
    </submittedName>
</protein>
<evidence type="ECO:0000313" key="1">
    <source>
        <dbReference type="EMBL" id="JAN82356.1"/>
    </source>
</evidence>
<organism evidence="1">
    <name type="scientific">Daphnia magna</name>
    <dbReference type="NCBI Taxonomy" id="35525"/>
    <lineage>
        <taxon>Eukaryota</taxon>
        <taxon>Metazoa</taxon>
        <taxon>Ecdysozoa</taxon>
        <taxon>Arthropoda</taxon>
        <taxon>Crustacea</taxon>
        <taxon>Branchiopoda</taxon>
        <taxon>Diplostraca</taxon>
        <taxon>Cladocera</taxon>
        <taxon>Anomopoda</taxon>
        <taxon>Daphniidae</taxon>
        <taxon>Daphnia</taxon>
    </lineage>
</organism>
<sequence length="90" mass="10826">MIYKRRFGTAVMTLTGRIGSRKRQELHRIMHVRRLFPSTLSGLLSWKLHFSFSFFLPPPPLPLRERGWILNSWALYIYVRTVWRLVHMTV</sequence>